<proteinExistence type="inferred from homology"/>
<evidence type="ECO:0000256" key="3">
    <source>
        <dbReference type="ARBA" id="ARBA00023027"/>
    </source>
</evidence>
<dbReference type="GO" id="GO:0051287">
    <property type="term" value="F:NAD binding"/>
    <property type="evidence" value="ECO:0007669"/>
    <property type="project" value="InterPro"/>
</dbReference>
<dbReference type="InterPro" id="IPR029752">
    <property type="entry name" value="D-isomer_DH_CS1"/>
</dbReference>
<dbReference type="EMBL" id="RBAL01000014">
    <property type="protein sequence ID" value="RKN39295.1"/>
    <property type="molecule type" value="Genomic_DNA"/>
</dbReference>
<evidence type="ECO:0000259" key="6">
    <source>
        <dbReference type="Pfam" id="PF00389"/>
    </source>
</evidence>
<dbReference type="Proteomes" id="UP000272474">
    <property type="component" value="Unassembled WGS sequence"/>
</dbReference>
<dbReference type="SUPFAM" id="SSF52283">
    <property type="entry name" value="Formate/glycerate dehydrogenase catalytic domain-like"/>
    <property type="match status" value="1"/>
</dbReference>
<dbReference type="PANTHER" id="PTHR43026">
    <property type="entry name" value="2-HYDROXYACID DEHYDROGENASE HOMOLOG 1-RELATED"/>
    <property type="match status" value="1"/>
</dbReference>
<evidence type="ECO:0000313" key="8">
    <source>
        <dbReference type="EMBL" id="RKN39295.1"/>
    </source>
</evidence>
<accession>A0A3A9YTL6</accession>
<sequence length="346" mass="37857">MVFSEPARTAAHPTSAPPASSTSAAPATGITVYGCGRDEAVLFRELAPRLGVTPTLTESGASEANAELARGNRCVSIGHKTRITSRTLRALSRIGVRYISTRSIGYNHIDVEYAASLGISVENVAYSPDSVADYTLMLMLMAVRHAKTVIRRTDVHDYRLHGMRGRELRDLTVGVVGTGRIGSAVVERLRGFGCHTVAYDKRPKTAADYVPLDELLRLSDIVTLHAPLDADTHHLLNRRRIEQMKPGAFLINTGRGPLVDTEALVPALESGRLAGAALDVLEGEEGIFYADHRNRPLDNKPLLRLQKLPNALVSPHIAYYTDHALRDMVENSLVNCLEFESTHQHD</sequence>
<keyword evidence="9" id="KW-1185">Reference proteome</keyword>
<name>A0A3A9YTL6_9ACTN</name>
<dbReference type="InterPro" id="IPR058205">
    <property type="entry name" value="D-LDH-like"/>
</dbReference>
<evidence type="ECO:0000256" key="5">
    <source>
        <dbReference type="SAM" id="MobiDB-lite"/>
    </source>
</evidence>
<feature type="domain" description="D-isomer specific 2-hydroxyacid dehydrogenase NAD-binding" evidence="7">
    <location>
        <begin position="136"/>
        <end position="318"/>
    </location>
</feature>
<protein>
    <submittedName>
        <fullName evidence="8">Lactate dehydrogenase</fullName>
    </submittedName>
</protein>
<comment type="similarity">
    <text evidence="1 4">Belongs to the D-isomer specific 2-hydroxyacid dehydrogenase family.</text>
</comment>
<dbReference type="CDD" id="cd12185">
    <property type="entry name" value="HGDH_LDH_like"/>
    <property type="match status" value="1"/>
</dbReference>
<keyword evidence="2 4" id="KW-0560">Oxidoreductase</keyword>
<dbReference type="PROSITE" id="PS00671">
    <property type="entry name" value="D_2_HYDROXYACID_DH_3"/>
    <property type="match status" value="1"/>
</dbReference>
<evidence type="ECO:0000256" key="2">
    <source>
        <dbReference type="ARBA" id="ARBA00023002"/>
    </source>
</evidence>
<dbReference type="GO" id="GO:0008720">
    <property type="term" value="F:D-lactate dehydrogenase (NAD+) activity"/>
    <property type="evidence" value="ECO:0007669"/>
    <property type="project" value="TreeGrafter"/>
</dbReference>
<feature type="domain" description="D-isomer specific 2-hydroxyacid dehydrogenase catalytic" evidence="6">
    <location>
        <begin position="59"/>
        <end position="342"/>
    </location>
</feature>
<dbReference type="SUPFAM" id="SSF51735">
    <property type="entry name" value="NAD(P)-binding Rossmann-fold domains"/>
    <property type="match status" value="1"/>
</dbReference>
<evidence type="ECO:0000259" key="7">
    <source>
        <dbReference type="Pfam" id="PF02826"/>
    </source>
</evidence>
<dbReference type="InterPro" id="IPR006140">
    <property type="entry name" value="D-isomer_DH_NAD-bd"/>
</dbReference>
<keyword evidence="3" id="KW-0520">NAD</keyword>
<evidence type="ECO:0000256" key="4">
    <source>
        <dbReference type="RuleBase" id="RU003719"/>
    </source>
</evidence>
<reference evidence="8 9" key="1">
    <citation type="journal article" date="2014" name="Int. J. Syst. Evol. Microbiol.">
        <title>Streptomyces hoynatensis sp. nov., isolated from deep marine sediment.</title>
        <authorList>
            <person name="Veyisoglu A."/>
            <person name="Sahin N."/>
        </authorList>
    </citation>
    <scope>NUCLEOTIDE SEQUENCE [LARGE SCALE GENOMIC DNA]</scope>
    <source>
        <strain evidence="8 9">KCTC 29097</strain>
    </source>
</reference>
<dbReference type="OrthoDB" id="117809at2"/>
<gene>
    <name evidence="8" type="ORF">D7294_22285</name>
</gene>
<dbReference type="PROSITE" id="PS00065">
    <property type="entry name" value="D_2_HYDROXYACID_DH_1"/>
    <property type="match status" value="1"/>
</dbReference>
<organism evidence="8 9">
    <name type="scientific">Streptomyces hoynatensis</name>
    <dbReference type="NCBI Taxonomy" id="1141874"/>
    <lineage>
        <taxon>Bacteria</taxon>
        <taxon>Bacillati</taxon>
        <taxon>Actinomycetota</taxon>
        <taxon>Actinomycetes</taxon>
        <taxon>Kitasatosporales</taxon>
        <taxon>Streptomycetaceae</taxon>
        <taxon>Streptomyces</taxon>
    </lineage>
</organism>
<dbReference type="Gene3D" id="3.40.50.720">
    <property type="entry name" value="NAD(P)-binding Rossmann-like Domain"/>
    <property type="match status" value="2"/>
</dbReference>
<dbReference type="AlphaFoldDB" id="A0A3A9YTL6"/>
<dbReference type="InterPro" id="IPR036291">
    <property type="entry name" value="NAD(P)-bd_dom_sf"/>
</dbReference>
<evidence type="ECO:0000313" key="9">
    <source>
        <dbReference type="Proteomes" id="UP000272474"/>
    </source>
</evidence>
<dbReference type="RefSeq" id="WP_120682541.1">
    <property type="nucleotide sequence ID" value="NZ_RBAL01000014.1"/>
</dbReference>
<dbReference type="Pfam" id="PF02826">
    <property type="entry name" value="2-Hacid_dh_C"/>
    <property type="match status" value="1"/>
</dbReference>
<dbReference type="PROSITE" id="PS00670">
    <property type="entry name" value="D_2_HYDROXYACID_DH_2"/>
    <property type="match status" value="1"/>
</dbReference>
<feature type="region of interest" description="Disordered" evidence="5">
    <location>
        <begin position="1"/>
        <end position="24"/>
    </location>
</feature>
<dbReference type="InterPro" id="IPR029753">
    <property type="entry name" value="D-isomer_DH_CS"/>
</dbReference>
<dbReference type="PANTHER" id="PTHR43026:SF1">
    <property type="entry name" value="2-HYDROXYACID DEHYDROGENASE HOMOLOG 1-RELATED"/>
    <property type="match status" value="1"/>
</dbReference>
<dbReference type="Pfam" id="PF00389">
    <property type="entry name" value="2-Hacid_dh"/>
    <property type="match status" value="1"/>
</dbReference>
<comment type="caution">
    <text evidence="8">The sequence shown here is derived from an EMBL/GenBank/DDBJ whole genome shotgun (WGS) entry which is preliminary data.</text>
</comment>
<evidence type="ECO:0000256" key="1">
    <source>
        <dbReference type="ARBA" id="ARBA00005854"/>
    </source>
</evidence>
<dbReference type="InterPro" id="IPR006139">
    <property type="entry name" value="D-isomer_2_OHA_DH_cat_dom"/>
</dbReference>